<proteinExistence type="inferred from homology"/>
<dbReference type="SUPFAM" id="SSF48264">
    <property type="entry name" value="Cytochrome P450"/>
    <property type="match status" value="1"/>
</dbReference>
<name>A0A0C9Z2I8_9AGAM</name>
<sequence length="480" mass="54171">MQVFLSTEHAILATAVVSFLCALLHVMRPPKGLPPGITGLRCLLELPQKKQWLKVQEWSLQYGDIASGYFLGKTIIIIGSAKIAGELLEKRSVNSSDRPRSIMGGELSGWGKIMLLSDCNDWFRTHRRLLRCVLDDSERLRAHVRKNFTSLILRVTYGYKSIEGDDPLVDLAHLANSQLSSSTAPGMYYVDFVHFMKYIPSWLPGAGFKRKAKEYTAVIRDLVENPHNWLKNQLAAGTVGPSFAARHLSSPDMTQEFEDSVKWASATLYQGGADTAPSIAYGFYLAMTLYPRVLKKAQAELDAVVGTKRLPTFSDRPNLPYLEALFTELLRWHCPAPMTLRCTSSYDTYEGYIIPKGSYVVVNIWAVLRDERTYTDPLEFKPERFLGDNPEQDPRNVCFGFGRRWDDVQFMCAQALAVFEISKCIENGVEITPEVDMVGETVCHQAEFKCSIKPRCEEALNLLLENFSYLEHEIGTSSHN</sequence>
<dbReference type="STRING" id="765257.A0A0C9Z2I8"/>
<keyword evidence="5" id="KW-0479">Metal-binding</keyword>
<evidence type="ECO:0000256" key="3">
    <source>
        <dbReference type="ARBA" id="ARBA00010617"/>
    </source>
</evidence>
<dbReference type="InterPro" id="IPR001128">
    <property type="entry name" value="Cyt_P450"/>
</dbReference>
<keyword evidence="7" id="KW-0408">Iron</keyword>
<protein>
    <recommendedName>
        <fullName evidence="11">Cytochrome P450</fullName>
    </recommendedName>
</protein>
<evidence type="ECO:0000313" key="9">
    <source>
        <dbReference type="EMBL" id="KIK16587.1"/>
    </source>
</evidence>
<keyword evidence="8" id="KW-0503">Monooxygenase</keyword>
<dbReference type="PANTHER" id="PTHR46300:SF7">
    <property type="entry name" value="P450, PUTATIVE (EUROFUNG)-RELATED"/>
    <property type="match status" value="1"/>
</dbReference>
<dbReference type="EMBL" id="KN833852">
    <property type="protein sequence ID" value="KIK16587.1"/>
    <property type="molecule type" value="Genomic_DNA"/>
</dbReference>
<dbReference type="InterPro" id="IPR002401">
    <property type="entry name" value="Cyt_P450_E_grp-I"/>
</dbReference>
<comment type="similarity">
    <text evidence="3">Belongs to the cytochrome P450 family.</text>
</comment>
<dbReference type="Pfam" id="PF00067">
    <property type="entry name" value="p450"/>
    <property type="match status" value="1"/>
</dbReference>
<dbReference type="Proteomes" id="UP000054018">
    <property type="component" value="Unassembled WGS sequence"/>
</dbReference>
<evidence type="ECO:0008006" key="11">
    <source>
        <dbReference type="Google" id="ProtNLM"/>
    </source>
</evidence>
<evidence type="ECO:0000313" key="10">
    <source>
        <dbReference type="Proteomes" id="UP000054018"/>
    </source>
</evidence>
<dbReference type="PRINTS" id="PR00463">
    <property type="entry name" value="EP450I"/>
</dbReference>
<dbReference type="HOGENOM" id="CLU_001570_2_3_1"/>
<comment type="pathway">
    <text evidence="2">Secondary metabolite biosynthesis.</text>
</comment>
<organism evidence="9 10">
    <name type="scientific">Pisolithus microcarpus 441</name>
    <dbReference type="NCBI Taxonomy" id="765257"/>
    <lineage>
        <taxon>Eukaryota</taxon>
        <taxon>Fungi</taxon>
        <taxon>Dikarya</taxon>
        <taxon>Basidiomycota</taxon>
        <taxon>Agaricomycotina</taxon>
        <taxon>Agaricomycetes</taxon>
        <taxon>Agaricomycetidae</taxon>
        <taxon>Boletales</taxon>
        <taxon>Sclerodermatineae</taxon>
        <taxon>Pisolithaceae</taxon>
        <taxon>Pisolithus</taxon>
    </lineage>
</organism>
<dbReference type="PANTHER" id="PTHR46300">
    <property type="entry name" value="P450, PUTATIVE (EUROFUNG)-RELATED-RELATED"/>
    <property type="match status" value="1"/>
</dbReference>
<dbReference type="CDD" id="cd11065">
    <property type="entry name" value="CYP64-like"/>
    <property type="match status" value="1"/>
</dbReference>
<evidence type="ECO:0000256" key="2">
    <source>
        <dbReference type="ARBA" id="ARBA00005179"/>
    </source>
</evidence>
<dbReference type="GO" id="GO:0004497">
    <property type="term" value="F:monooxygenase activity"/>
    <property type="evidence" value="ECO:0007669"/>
    <property type="project" value="UniProtKB-KW"/>
</dbReference>
<keyword evidence="6" id="KW-0560">Oxidoreductase</keyword>
<dbReference type="GO" id="GO:0005506">
    <property type="term" value="F:iron ion binding"/>
    <property type="evidence" value="ECO:0007669"/>
    <property type="project" value="InterPro"/>
</dbReference>
<dbReference type="InterPro" id="IPR036396">
    <property type="entry name" value="Cyt_P450_sf"/>
</dbReference>
<evidence type="ECO:0000256" key="8">
    <source>
        <dbReference type="ARBA" id="ARBA00023033"/>
    </source>
</evidence>
<comment type="cofactor">
    <cofactor evidence="1">
        <name>heme</name>
        <dbReference type="ChEBI" id="CHEBI:30413"/>
    </cofactor>
</comment>
<evidence type="ECO:0000256" key="7">
    <source>
        <dbReference type="ARBA" id="ARBA00023004"/>
    </source>
</evidence>
<evidence type="ECO:0000256" key="5">
    <source>
        <dbReference type="ARBA" id="ARBA00022723"/>
    </source>
</evidence>
<dbReference type="GO" id="GO:0016705">
    <property type="term" value="F:oxidoreductase activity, acting on paired donors, with incorporation or reduction of molecular oxygen"/>
    <property type="evidence" value="ECO:0007669"/>
    <property type="project" value="InterPro"/>
</dbReference>
<dbReference type="InterPro" id="IPR050364">
    <property type="entry name" value="Cytochrome_P450_fung"/>
</dbReference>
<gene>
    <name evidence="9" type="ORF">PISMIDRAFT_15712</name>
</gene>
<dbReference type="AlphaFoldDB" id="A0A0C9Z2I8"/>
<keyword evidence="4" id="KW-0349">Heme</keyword>
<dbReference type="Gene3D" id="1.10.630.10">
    <property type="entry name" value="Cytochrome P450"/>
    <property type="match status" value="1"/>
</dbReference>
<reference evidence="10" key="2">
    <citation type="submission" date="2015-01" db="EMBL/GenBank/DDBJ databases">
        <title>Evolutionary Origins and Diversification of the Mycorrhizal Mutualists.</title>
        <authorList>
            <consortium name="DOE Joint Genome Institute"/>
            <consortium name="Mycorrhizal Genomics Consortium"/>
            <person name="Kohler A."/>
            <person name="Kuo A."/>
            <person name="Nagy L.G."/>
            <person name="Floudas D."/>
            <person name="Copeland A."/>
            <person name="Barry K.W."/>
            <person name="Cichocki N."/>
            <person name="Veneault-Fourrey C."/>
            <person name="LaButti K."/>
            <person name="Lindquist E.A."/>
            <person name="Lipzen A."/>
            <person name="Lundell T."/>
            <person name="Morin E."/>
            <person name="Murat C."/>
            <person name="Riley R."/>
            <person name="Ohm R."/>
            <person name="Sun H."/>
            <person name="Tunlid A."/>
            <person name="Henrissat B."/>
            <person name="Grigoriev I.V."/>
            <person name="Hibbett D.S."/>
            <person name="Martin F."/>
        </authorList>
    </citation>
    <scope>NUCLEOTIDE SEQUENCE [LARGE SCALE GENOMIC DNA]</scope>
    <source>
        <strain evidence="10">441</strain>
    </source>
</reference>
<evidence type="ECO:0000256" key="1">
    <source>
        <dbReference type="ARBA" id="ARBA00001971"/>
    </source>
</evidence>
<evidence type="ECO:0000256" key="6">
    <source>
        <dbReference type="ARBA" id="ARBA00023002"/>
    </source>
</evidence>
<accession>A0A0C9Z2I8</accession>
<dbReference type="OrthoDB" id="2789670at2759"/>
<evidence type="ECO:0000256" key="4">
    <source>
        <dbReference type="ARBA" id="ARBA00022617"/>
    </source>
</evidence>
<keyword evidence="10" id="KW-1185">Reference proteome</keyword>
<dbReference type="GO" id="GO:0020037">
    <property type="term" value="F:heme binding"/>
    <property type="evidence" value="ECO:0007669"/>
    <property type="project" value="InterPro"/>
</dbReference>
<reference evidence="9 10" key="1">
    <citation type="submission" date="2014-04" db="EMBL/GenBank/DDBJ databases">
        <authorList>
            <consortium name="DOE Joint Genome Institute"/>
            <person name="Kuo A."/>
            <person name="Kohler A."/>
            <person name="Costa M.D."/>
            <person name="Nagy L.G."/>
            <person name="Floudas D."/>
            <person name="Copeland A."/>
            <person name="Barry K.W."/>
            <person name="Cichocki N."/>
            <person name="Veneault-Fourrey C."/>
            <person name="LaButti K."/>
            <person name="Lindquist E.A."/>
            <person name="Lipzen A."/>
            <person name="Lundell T."/>
            <person name="Morin E."/>
            <person name="Murat C."/>
            <person name="Sun H."/>
            <person name="Tunlid A."/>
            <person name="Henrissat B."/>
            <person name="Grigoriev I.V."/>
            <person name="Hibbett D.S."/>
            <person name="Martin F."/>
            <person name="Nordberg H.P."/>
            <person name="Cantor M.N."/>
            <person name="Hua S.X."/>
        </authorList>
    </citation>
    <scope>NUCLEOTIDE SEQUENCE [LARGE SCALE GENOMIC DNA]</scope>
    <source>
        <strain evidence="9 10">441</strain>
    </source>
</reference>